<dbReference type="AlphaFoldDB" id="A0A7S3LLI0"/>
<accession>A0A7S3LLI0</accession>
<protein>
    <recommendedName>
        <fullName evidence="6">Fatty acid hydroxylase domain-containing protein</fullName>
    </recommendedName>
</protein>
<keyword evidence="3 5" id="KW-1133">Transmembrane helix</keyword>
<evidence type="ECO:0000256" key="2">
    <source>
        <dbReference type="ARBA" id="ARBA00022692"/>
    </source>
</evidence>
<proteinExistence type="predicted"/>
<feature type="transmembrane region" description="Helical" evidence="5">
    <location>
        <begin position="193"/>
        <end position="213"/>
    </location>
</feature>
<dbReference type="GO" id="GO:0016020">
    <property type="term" value="C:membrane"/>
    <property type="evidence" value="ECO:0007669"/>
    <property type="project" value="UniProtKB-SubCell"/>
</dbReference>
<evidence type="ECO:0000256" key="1">
    <source>
        <dbReference type="ARBA" id="ARBA00004370"/>
    </source>
</evidence>
<dbReference type="EMBL" id="HBIN01003860">
    <property type="protein sequence ID" value="CAE0432367.1"/>
    <property type="molecule type" value="Transcribed_RNA"/>
</dbReference>
<keyword evidence="2 5" id="KW-0812">Transmembrane</keyword>
<feature type="transmembrane region" description="Helical" evidence="5">
    <location>
        <begin position="290"/>
        <end position="308"/>
    </location>
</feature>
<evidence type="ECO:0000313" key="7">
    <source>
        <dbReference type="EMBL" id="CAE0432367.1"/>
    </source>
</evidence>
<name>A0A7S3LLI0_9STRA</name>
<feature type="transmembrane region" description="Helical" evidence="5">
    <location>
        <begin position="352"/>
        <end position="376"/>
    </location>
</feature>
<dbReference type="GO" id="GO:0005506">
    <property type="term" value="F:iron ion binding"/>
    <property type="evidence" value="ECO:0007669"/>
    <property type="project" value="InterPro"/>
</dbReference>
<sequence>MNLDKNNLAKIVSVVAAGAIGYWWIKPFVDQGSLFQSKELQAQMLLEKPSKGKVIEDNNKAVDPIKKVPVHSSRASSEKNIRIKKPTTKPKSLPVRELDDNISYIQAFHNFLYPKYSEYYWYREGLVNHTGWEPKYHKALLWCLFTGMAGSGYLMGIAIYVLHCFIHFVNDVAGNETPGAEELWYMGLVSRTWFCLMMCVMSGVMTLITYYYGATRLEHAYNFNKDRQQDKSSWKCQPNKELSDNLYNEQKRWGLNNAFLAGFAGMGLFMIHLNHPFLKVYYDVSTRGWLHFWFDFVLVYFWVDIWAYTAHRFLHMKWIYKYIHKWHHRYKSPTAFSAFAMNPIEFITFQTGGILCCCCFSIHIMAFFGVVVYIAYHGQVDHSGIDFEGEMPWTPSVAFHDNHHEFFHLNYGQNLILWDWLFGTLRTKKRSYGEDIFEGEQDRKSIKIESR</sequence>
<gene>
    <name evidence="7" type="ORF">ASTO00021_LOCUS2693</name>
</gene>
<feature type="domain" description="Fatty acid hydroxylase" evidence="6">
    <location>
        <begin position="296"/>
        <end position="424"/>
    </location>
</feature>
<dbReference type="GO" id="GO:0016491">
    <property type="term" value="F:oxidoreductase activity"/>
    <property type="evidence" value="ECO:0007669"/>
    <property type="project" value="InterPro"/>
</dbReference>
<feature type="transmembrane region" description="Helical" evidence="5">
    <location>
        <begin position="139"/>
        <end position="162"/>
    </location>
</feature>
<dbReference type="PANTHER" id="PTHR11863">
    <property type="entry name" value="STEROL DESATURASE"/>
    <property type="match status" value="1"/>
</dbReference>
<feature type="transmembrane region" description="Helical" evidence="5">
    <location>
        <begin position="258"/>
        <end position="278"/>
    </location>
</feature>
<evidence type="ECO:0000259" key="6">
    <source>
        <dbReference type="Pfam" id="PF04116"/>
    </source>
</evidence>
<dbReference type="GO" id="GO:0008610">
    <property type="term" value="P:lipid biosynthetic process"/>
    <property type="evidence" value="ECO:0007669"/>
    <property type="project" value="InterPro"/>
</dbReference>
<evidence type="ECO:0000256" key="4">
    <source>
        <dbReference type="ARBA" id="ARBA00023136"/>
    </source>
</evidence>
<dbReference type="Pfam" id="PF04116">
    <property type="entry name" value="FA_hydroxylase"/>
    <property type="match status" value="1"/>
</dbReference>
<dbReference type="InterPro" id="IPR050307">
    <property type="entry name" value="Sterol_Desaturase_Related"/>
</dbReference>
<comment type="subcellular location">
    <subcellularLocation>
        <location evidence="1">Membrane</location>
    </subcellularLocation>
</comment>
<evidence type="ECO:0000256" key="3">
    <source>
        <dbReference type="ARBA" id="ARBA00022989"/>
    </source>
</evidence>
<keyword evidence="4 5" id="KW-0472">Membrane</keyword>
<reference evidence="7" key="1">
    <citation type="submission" date="2021-01" db="EMBL/GenBank/DDBJ databases">
        <authorList>
            <person name="Corre E."/>
            <person name="Pelletier E."/>
            <person name="Niang G."/>
            <person name="Scheremetjew M."/>
            <person name="Finn R."/>
            <person name="Kale V."/>
            <person name="Holt S."/>
            <person name="Cochrane G."/>
            <person name="Meng A."/>
            <person name="Brown T."/>
            <person name="Cohen L."/>
        </authorList>
    </citation>
    <scope>NUCLEOTIDE SEQUENCE</scope>
    <source>
        <strain evidence="7">GSBS06</strain>
    </source>
</reference>
<organism evidence="7">
    <name type="scientific">Aplanochytrium stocchinoi</name>
    <dbReference type="NCBI Taxonomy" id="215587"/>
    <lineage>
        <taxon>Eukaryota</taxon>
        <taxon>Sar</taxon>
        <taxon>Stramenopiles</taxon>
        <taxon>Bigyra</taxon>
        <taxon>Labyrinthulomycetes</taxon>
        <taxon>Thraustochytrida</taxon>
        <taxon>Thraustochytriidae</taxon>
        <taxon>Aplanochytrium</taxon>
    </lineage>
</organism>
<dbReference type="InterPro" id="IPR006694">
    <property type="entry name" value="Fatty_acid_hydroxylase"/>
</dbReference>
<evidence type="ECO:0000256" key="5">
    <source>
        <dbReference type="SAM" id="Phobius"/>
    </source>
</evidence>